<name>A0A443LSQ7_9RHOB</name>
<evidence type="ECO:0000313" key="2">
    <source>
        <dbReference type="Proteomes" id="UP000288071"/>
    </source>
</evidence>
<organism evidence="1 2">
    <name type="scientific">Paenirhodobacter huangdaonensis</name>
    <dbReference type="NCBI Taxonomy" id="2501515"/>
    <lineage>
        <taxon>Bacteria</taxon>
        <taxon>Pseudomonadati</taxon>
        <taxon>Pseudomonadota</taxon>
        <taxon>Alphaproteobacteria</taxon>
        <taxon>Rhodobacterales</taxon>
        <taxon>Rhodobacter group</taxon>
        <taxon>Paenirhodobacter</taxon>
    </lineage>
</organism>
<accession>A0A443LSQ7</accession>
<reference evidence="2" key="2">
    <citation type="submission" date="2019-01" db="EMBL/GenBank/DDBJ databases">
        <title>Sinorhodobacter populi sp. nov. isolated from the symptomatic bark tissue of Populus euramericana canker.</title>
        <authorList>
            <person name="Li Y."/>
        </authorList>
    </citation>
    <scope>NUCLEOTIDE SEQUENCE [LARGE SCALE GENOMIC DNA]</scope>
    <source>
        <strain evidence="2">CGMCC 1.12963</strain>
    </source>
</reference>
<dbReference type="AlphaFoldDB" id="A0A443LSQ7"/>
<dbReference type="RefSeq" id="WP_128156352.1">
    <property type="nucleotide sequence ID" value="NZ_JBHSOM010000006.1"/>
</dbReference>
<keyword evidence="2" id="KW-1185">Reference proteome</keyword>
<reference evidence="1 2" key="1">
    <citation type="submission" date="2019-01" db="EMBL/GenBank/DDBJ databases">
        <title>Sinorhodobacter populi sp. nov. isolated from the symptomatic bark tissue of Populus euramericana canker.</title>
        <authorList>
            <person name="Xu G."/>
        </authorList>
    </citation>
    <scope>NUCLEOTIDE SEQUENCE [LARGE SCALE GENOMIC DNA]</scope>
    <source>
        <strain evidence="1 2">CGMCC 1.12963</strain>
    </source>
</reference>
<dbReference type="Proteomes" id="UP000288071">
    <property type="component" value="Unassembled WGS sequence"/>
</dbReference>
<protein>
    <submittedName>
        <fullName evidence="1">Uncharacterized protein</fullName>
    </submittedName>
</protein>
<comment type="caution">
    <text evidence="1">The sequence shown here is derived from an EMBL/GenBank/DDBJ whole genome shotgun (WGS) entry which is preliminary data.</text>
</comment>
<dbReference type="EMBL" id="SAVA01000005">
    <property type="protein sequence ID" value="RWR52219.1"/>
    <property type="molecule type" value="Genomic_DNA"/>
</dbReference>
<proteinExistence type="predicted"/>
<sequence length="209" mass="22820">MLLVLAGCNEERWYWHQRLTLVVNTPAGPKAASSVVACEATRRYGALWLPEARGMGDGRACQGEAVVLEVAPGRYLFALLGDPSAFRVFFPGASKEKVVAKLVKLRETREVPRRFYPVLVTFGDVSDPKTVMQVDPQDLAASFGPGVSLSAVTLEITEAPVTTGVVEGVLPQPFFVEWGRIHKEALASGISAPYFQSLLGKLNRTDFQR</sequence>
<evidence type="ECO:0000313" key="1">
    <source>
        <dbReference type="EMBL" id="RWR52219.1"/>
    </source>
</evidence>
<gene>
    <name evidence="1" type="ORF">EOW66_10705</name>
</gene>